<feature type="transmembrane region" description="Helical" evidence="1">
    <location>
        <begin position="79"/>
        <end position="101"/>
    </location>
</feature>
<organism evidence="2">
    <name type="scientific">Iridovirus LCIVAC01</name>
    <dbReference type="NCBI Taxonomy" id="2506607"/>
    <lineage>
        <taxon>Viruses</taxon>
        <taxon>Varidnaviria</taxon>
        <taxon>Bamfordvirae</taxon>
        <taxon>Nucleocytoviricota</taxon>
        <taxon>Megaviricetes</taxon>
        <taxon>Pimascovirales</taxon>
        <taxon>Pimascovirales incertae sedis</taxon>
        <taxon>Iridoviridae</taxon>
    </lineage>
</organism>
<name>A0A481YRX2_9VIRU</name>
<dbReference type="Gene3D" id="1.20.1280.290">
    <property type="match status" value="1"/>
</dbReference>
<keyword evidence="1" id="KW-1133">Transmembrane helix</keyword>
<feature type="transmembrane region" description="Helical" evidence="1">
    <location>
        <begin position="16"/>
        <end position="34"/>
    </location>
</feature>
<accession>A0A481YRX2</accession>
<gene>
    <name evidence="2" type="ORF">LCIVAC01_00050</name>
</gene>
<keyword evidence="1" id="KW-0812">Transmembrane</keyword>
<reference evidence="2" key="1">
    <citation type="journal article" date="2019" name="MBio">
        <title>Virus Genomes from Deep Sea Sediments Expand the Ocean Megavirome and Support Independent Origins of Viral Gigantism.</title>
        <authorList>
            <person name="Backstrom D."/>
            <person name="Yutin N."/>
            <person name="Jorgensen S.L."/>
            <person name="Dharamshi J."/>
            <person name="Homa F."/>
            <person name="Zaremba-Niedwiedzka K."/>
            <person name="Spang A."/>
            <person name="Wolf Y.I."/>
            <person name="Koonin E.V."/>
            <person name="Ettema T.J."/>
        </authorList>
    </citation>
    <scope>NUCLEOTIDE SEQUENCE</scope>
</reference>
<proteinExistence type="predicted"/>
<dbReference type="EMBL" id="MK500308">
    <property type="protein sequence ID" value="QBK85196.1"/>
    <property type="molecule type" value="Genomic_DNA"/>
</dbReference>
<feature type="transmembrane region" description="Helical" evidence="1">
    <location>
        <begin position="46"/>
        <end position="67"/>
    </location>
</feature>
<evidence type="ECO:0000256" key="1">
    <source>
        <dbReference type="SAM" id="Phobius"/>
    </source>
</evidence>
<sequence>MKVTKKEETAKKWSDILTLISSIGLFGATLPELIKAFKDPASVESISLYFLLGRGIFFVVLALSLFILPKQYKTYNTVIIAWLSVWYIIFYIVLLILRFIGTRKKEKSDVKPKKKTALLQLA</sequence>
<keyword evidence="1" id="KW-0472">Membrane</keyword>
<evidence type="ECO:0000313" key="2">
    <source>
        <dbReference type="EMBL" id="QBK85196.1"/>
    </source>
</evidence>
<protein>
    <submittedName>
        <fullName evidence="2">Uncharacterized protein</fullName>
    </submittedName>
</protein>